<feature type="domain" description="LIM zinc-binding" evidence="7">
    <location>
        <begin position="498"/>
        <end position="562"/>
    </location>
</feature>
<proteinExistence type="predicted"/>
<dbReference type="GO" id="GO:0030695">
    <property type="term" value="F:GTPase regulator activity"/>
    <property type="evidence" value="ECO:0007669"/>
    <property type="project" value="UniProtKB-ARBA"/>
</dbReference>
<dbReference type="PROSITE" id="PS00478">
    <property type="entry name" value="LIM_DOMAIN_1"/>
    <property type="match status" value="1"/>
</dbReference>
<evidence type="ECO:0000259" key="7">
    <source>
        <dbReference type="PROSITE" id="PS50023"/>
    </source>
</evidence>
<evidence type="ECO:0000313" key="9">
    <source>
        <dbReference type="Proteomes" id="UP000239560"/>
    </source>
</evidence>
<evidence type="ECO:0000256" key="6">
    <source>
        <dbReference type="SAM" id="MobiDB-lite"/>
    </source>
</evidence>
<dbReference type="Gene3D" id="2.10.110.10">
    <property type="entry name" value="Cysteine Rich Protein"/>
    <property type="match status" value="2"/>
</dbReference>
<feature type="region of interest" description="Disordered" evidence="6">
    <location>
        <begin position="190"/>
        <end position="334"/>
    </location>
</feature>
<dbReference type="SMART" id="SM00132">
    <property type="entry name" value="LIM"/>
    <property type="match status" value="2"/>
</dbReference>
<evidence type="ECO:0000256" key="1">
    <source>
        <dbReference type="ARBA" id="ARBA00022723"/>
    </source>
</evidence>
<evidence type="ECO:0000256" key="5">
    <source>
        <dbReference type="PROSITE-ProRule" id="PRU00125"/>
    </source>
</evidence>
<dbReference type="PROSITE" id="PS50023">
    <property type="entry name" value="LIM_DOMAIN_2"/>
    <property type="match status" value="2"/>
</dbReference>
<gene>
    <name evidence="8" type="ORF">AAT19DRAFT_15862</name>
</gene>
<feature type="compositionally biased region" description="Polar residues" evidence="6">
    <location>
        <begin position="308"/>
        <end position="322"/>
    </location>
</feature>
<feature type="compositionally biased region" description="Low complexity" evidence="6">
    <location>
        <begin position="155"/>
        <end position="175"/>
    </location>
</feature>
<evidence type="ECO:0000256" key="2">
    <source>
        <dbReference type="ARBA" id="ARBA00022737"/>
    </source>
</evidence>
<dbReference type="SUPFAM" id="SSF57716">
    <property type="entry name" value="Glucocorticoid receptor-like (DNA-binding domain)"/>
    <property type="match status" value="2"/>
</dbReference>
<reference evidence="8 9" key="1">
    <citation type="journal article" date="2018" name="Elife">
        <title>Functional genomics of lipid metabolism in the oleaginous yeast Rhodosporidium toruloides.</title>
        <authorList>
            <person name="Coradetti S.T."/>
            <person name="Pinel D."/>
            <person name="Geiselman G."/>
            <person name="Ito M."/>
            <person name="Mondo S."/>
            <person name="Reilly M.C."/>
            <person name="Cheng Y.F."/>
            <person name="Bauer S."/>
            <person name="Grigoriev I."/>
            <person name="Gladden J.M."/>
            <person name="Simmons B.A."/>
            <person name="Brem R."/>
            <person name="Arkin A.P."/>
            <person name="Skerker J.M."/>
        </authorList>
    </citation>
    <scope>NUCLEOTIDE SEQUENCE [LARGE SCALE GENOMIC DNA]</scope>
    <source>
        <strain evidence="8 9">NBRC 0880</strain>
    </source>
</reference>
<feature type="region of interest" description="Disordered" evidence="6">
    <location>
        <begin position="562"/>
        <end position="584"/>
    </location>
</feature>
<dbReference type="AlphaFoldDB" id="A0A2T0A509"/>
<dbReference type="EMBL" id="LCTV02000008">
    <property type="protein sequence ID" value="PRQ73109.1"/>
    <property type="molecule type" value="Genomic_DNA"/>
</dbReference>
<feature type="compositionally biased region" description="Basic residues" evidence="6">
    <location>
        <begin position="575"/>
        <end position="584"/>
    </location>
</feature>
<evidence type="ECO:0000313" key="8">
    <source>
        <dbReference type="EMBL" id="PRQ73109.1"/>
    </source>
</evidence>
<name>A0A2T0A509_RHOTO</name>
<dbReference type="GO" id="GO:0046872">
    <property type="term" value="F:metal ion binding"/>
    <property type="evidence" value="ECO:0007669"/>
    <property type="project" value="UniProtKB-KW"/>
</dbReference>
<dbReference type="GO" id="GO:0003712">
    <property type="term" value="F:transcription coregulator activity"/>
    <property type="evidence" value="ECO:0007669"/>
    <property type="project" value="TreeGrafter"/>
</dbReference>
<feature type="compositionally biased region" description="Polar residues" evidence="6">
    <location>
        <begin position="245"/>
        <end position="254"/>
    </location>
</feature>
<keyword evidence="4 5" id="KW-0440">LIM domain</keyword>
<organism evidence="8 9">
    <name type="scientific">Rhodotorula toruloides</name>
    <name type="common">Yeast</name>
    <name type="synonym">Rhodosporidium toruloides</name>
    <dbReference type="NCBI Taxonomy" id="5286"/>
    <lineage>
        <taxon>Eukaryota</taxon>
        <taxon>Fungi</taxon>
        <taxon>Dikarya</taxon>
        <taxon>Basidiomycota</taxon>
        <taxon>Pucciniomycotina</taxon>
        <taxon>Microbotryomycetes</taxon>
        <taxon>Sporidiobolales</taxon>
        <taxon>Sporidiobolaceae</taxon>
        <taxon>Rhodotorula</taxon>
    </lineage>
</organism>
<feature type="compositionally biased region" description="Basic and acidic residues" evidence="6">
    <location>
        <begin position="112"/>
        <end position="127"/>
    </location>
</feature>
<comment type="caution">
    <text evidence="8">The sequence shown here is derived from an EMBL/GenBank/DDBJ whole genome shotgun (WGS) entry which is preliminary data.</text>
</comment>
<dbReference type="CDD" id="cd08368">
    <property type="entry name" value="LIM"/>
    <property type="match status" value="1"/>
</dbReference>
<dbReference type="Pfam" id="PF00412">
    <property type="entry name" value="LIM"/>
    <property type="match status" value="2"/>
</dbReference>
<keyword evidence="3 5" id="KW-0862">Zinc</keyword>
<evidence type="ECO:0000256" key="4">
    <source>
        <dbReference type="ARBA" id="ARBA00023038"/>
    </source>
</evidence>
<feature type="region of interest" description="Disordered" evidence="6">
    <location>
        <begin position="1"/>
        <end position="90"/>
    </location>
</feature>
<protein>
    <recommendedName>
        <fullName evidence="7">LIM zinc-binding domain-containing protein</fullName>
    </recommendedName>
</protein>
<keyword evidence="2" id="KW-0677">Repeat</keyword>
<sequence length="584" mass="63761">MSSYFRDPLPGVPSAHRAPNPPSLEPLRYLPPSQAHRQHLAPPSQPYFQHYPSDDAHYTHYQPPRAQRSDFSSSPPHRPSEERGPQGITCSSCKSWVSLDELGGHVCQTRRAQGDLRIEVNEGRGKDGSASSSAAYGRPLRGHLDRSPPDTPGTPSSQPVSSPASTAASSIPSPSGTRLPFFEKYQKLVDSSSPGMAGVGAYSRAPNLSPRLGAPSLPYAPARSPTSPLPTSTSAPNLSVPILDRQNSFPTPSVRQHPPEPSQNAYGRPLQDEPRSLEPSYLSPSPPQSRNTFATPRPGDRSPGLKPSRSTPADLSTYTSQPPTRPSPRLNDPVADLDACLEDLRIMAKGEDDDGGAQEMLDDFINGRKTDSIGYSEKRGTQVASPPHHVEQPTAKEQCTLCARQLSPSDVDVRRTSNRQPLCRSCYVERFLPKCRKCEKPIEGGAVTSSDGKIVGKYHRDCFNCFDCAAPFPDGEFYVYDGRPRCQLHYHTLNGSLCANAGCGKPIEGSCVSLVGEENGGGGRYHPHCFNCSTCHSPLLEHHFVVDRLPFCEAHAVRRRPQKAGTASEREERAKKRQTIITRR</sequence>
<evidence type="ECO:0000256" key="3">
    <source>
        <dbReference type="ARBA" id="ARBA00022833"/>
    </source>
</evidence>
<dbReference type="Proteomes" id="UP000239560">
    <property type="component" value="Unassembled WGS sequence"/>
</dbReference>
<feature type="domain" description="LIM zinc-binding" evidence="7">
    <location>
        <begin position="433"/>
        <end position="496"/>
    </location>
</feature>
<feature type="compositionally biased region" description="Low complexity" evidence="6">
    <location>
        <begin position="220"/>
        <end position="239"/>
    </location>
</feature>
<accession>A0A2T0A509</accession>
<dbReference type="PANTHER" id="PTHR24205:SF16">
    <property type="entry name" value="GH01042P-RELATED"/>
    <property type="match status" value="1"/>
</dbReference>
<dbReference type="PANTHER" id="PTHR24205">
    <property type="entry name" value="FOUR AND A HALF LIM DOMAINS PROTEIN"/>
    <property type="match status" value="1"/>
</dbReference>
<keyword evidence="1 5" id="KW-0479">Metal-binding</keyword>
<feature type="region of interest" description="Disordered" evidence="6">
    <location>
        <begin position="104"/>
        <end position="178"/>
    </location>
</feature>
<dbReference type="GO" id="GO:0005634">
    <property type="term" value="C:nucleus"/>
    <property type="evidence" value="ECO:0007669"/>
    <property type="project" value="TreeGrafter"/>
</dbReference>
<dbReference type="InterPro" id="IPR001781">
    <property type="entry name" value="Znf_LIM"/>
</dbReference>
<dbReference type="OrthoDB" id="1112565at2759"/>